<reference evidence="1" key="1">
    <citation type="submission" date="2011-12" db="EMBL/GenBank/DDBJ databases">
        <title>Comparative genomics of primate cytomegaloviruses.</title>
        <authorList>
            <person name="Davison A.J."/>
            <person name="Holton M."/>
            <person name="Dolan A."/>
            <person name="Dargan D.J."/>
            <person name="Gatherer D."/>
            <person name="Hayward G.S."/>
        </authorList>
    </citation>
    <scope>NUCLEOTIDE SEQUENCE [LARGE SCALE GENOMIC DNA]</scope>
    <source>
        <strain evidence="1">SqSHV</strain>
    </source>
</reference>
<proteinExistence type="predicted"/>
<dbReference type="OrthoDB" id="7086at10239"/>
<gene>
    <name evidence="1" type="primary">UL24</name>
</gene>
<dbReference type="Proteomes" id="UP000097892">
    <property type="component" value="Segment"/>
</dbReference>
<dbReference type="GeneID" id="11464255"/>
<protein>
    <submittedName>
        <fullName evidence="1">Tegument protein UL24</fullName>
    </submittedName>
</protein>
<evidence type="ECO:0000313" key="1">
    <source>
        <dbReference type="EMBL" id="AEV80885.1"/>
    </source>
</evidence>
<dbReference type="EMBL" id="FJ483967">
    <property type="protein sequence ID" value="AEV80885.1"/>
    <property type="molecule type" value="Genomic_DNA"/>
</dbReference>
<name>G8XST8_9BETA</name>
<evidence type="ECO:0000313" key="2">
    <source>
        <dbReference type="Proteomes" id="UP000097892"/>
    </source>
</evidence>
<sequence length="302" mass="34536">MDTVAVAAQIGPGCLAAYMRLHQGRQLALPWPADWSLVIGSLENDPEYEPQDIKRWNGYLCCEVTWRFLGRVGCMSIMGLVGETLPILISNEGRVFCYGGKTDDAIYYVAEDMIEFSHIGLHHIERLHRPLYLKMPYVKQMFQPLRRSWNMGFDAVARFVIRNHGKRLPLSYPHSAELRLCNLRCFEASAFSGTMMRLARAFFGLRLIGIGTVDIQQPTCRREPSYYDWPKRVVPVFMVDDGRLFACDAGQAEYVRLADDITSFMCLGLTRYYANRRFGCRQVGCHDRVPDCPKDCEHVVSA</sequence>
<dbReference type="Pfam" id="PF02393">
    <property type="entry name" value="US22"/>
    <property type="match status" value="2"/>
</dbReference>
<accession>G8XST8</accession>
<organism evidence="1 2">
    <name type="scientific">Saimiriine betaherpesvirus 4</name>
    <dbReference type="NCBI Taxonomy" id="1535247"/>
    <lineage>
        <taxon>Viruses</taxon>
        <taxon>Duplodnaviria</taxon>
        <taxon>Heunggongvirae</taxon>
        <taxon>Peploviricota</taxon>
        <taxon>Herviviricetes</taxon>
        <taxon>Herpesvirales</taxon>
        <taxon>Orthoherpesviridae</taxon>
        <taxon>Betaherpesvirinae</taxon>
        <taxon>Cytomegalovirus</taxon>
        <taxon>Cytomegalovirus saimiriinebeta4</taxon>
    </lineage>
</organism>
<keyword evidence="2" id="KW-1185">Reference proteome</keyword>
<dbReference type="KEGG" id="vg:11464255"/>
<dbReference type="RefSeq" id="YP_004940196.1">
    <property type="nucleotide sequence ID" value="NC_016448.1"/>
</dbReference>
<dbReference type="InterPro" id="IPR003360">
    <property type="entry name" value="US22-like"/>
</dbReference>